<dbReference type="PANTHER" id="PTHR15004:SF0">
    <property type="entry name" value="GLUTAMYL-TRNA(GLN) AMIDOTRANSFERASE SUBUNIT C, MITOCHONDRIAL"/>
    <property type="match status" value="1"/>
</dbReference>
<evidence type="ECO:0000313" key="2">
    <source>
        <dbReference type="EMBL" id="AMK77548.1"/>
    </source>
</evidence>
<dbReference type="Gene3D" id="1.10.20.60">
    <property type="entry name" value="Glu-tRNAGln amidotransferase C subunit, N-terminal domain"/>
    <property type="match status" value="1"/>
</dbReference>
<dbReference type="RefSeq" id="WP_036275172.1">
    <property type="nucleotide sequence ID" value="NZ_CP014476.1"/>
</dbReference>
<evidence type="ECO:0000256" key="1">
    <source>
        <dbReference type="HAMAP-Rule" id="MF_00122"/>
    </source>
</evidence>
<accession>A0A126T652</accession>
<dbReference type="GO" id="GO:0050566">
    <property type="term" value="F:asparaginyl-tRNA synthase (glutamine-hydrolyzing) activity"/>
    <property type="evidence" value="ECO:0007669"/>
    <property type="project" value="RHEA"/>
</dbReference>
<keyword evidence="3" id="KW-1185">Reference proteome</keyword>
<evidence type="ECO:0000313" key="3">
    <source>
        <dbReference type="Proteomes" id="UP000030512"/>
    </source>
</evidence>
<dbReference type="GO" id="GO:0005524">
    <property type="term" value="F:ATP binding"/>
    <property type="evidence" value="ECO:0007669"/>
    <property type="project" value="UniProtKB-KW"/>
</dbReference>
<dbReference type="Pfam" id="PF02686">
    <property type="entry name" value="GatC"/>
    <property type="match status" value="1"/>
</dbReference>
<keyword evidence="1" id="KW-0648">Protein biosynthesis</keyword>
<dbReference type="SUPFAM" id="SSF141000">
    <property type="entry name" value="Glu-tRNAGln amidotransferase C subunit"/>
    <property type="match status" value="1"/>
</dbReference>
<dbReference type="OrthoDB" id="9794326at2"/>
<dbReference type="Proteomes" id="UP000030512">
    <property type="component" value="Chromosome"/>
</dbReference>
<dbReference type="GO" id="GO:0070681">
    <property type="term" value="P:glutaminyl-tRNAGln biosynthesis via transamidation"/>
    <property type="evidence" value="ECO:0007669"/>
    <property type="project" value="TreeGrafter"/>
</dbReference>
<proteinExistence type="inferred from homology"/>
<dbReference type="InterPro" id="IPR036113">
    <property type="entry name" value="Asp/Glu-ADT_sf_sub_c"/>
</dbReference>
<dbReference type="HAMAP" id="MF_00122">
    <property type="entry name" value="GatC"/>
    <property type="match status" value="1"/>
</dbReference>
<dbReference type="InterPro" id="IPR003837">
    <property type="entry name" value="GatC"/>
</dbReference>
<dbReference type="GO" id="GO:0050567">
    <property type="term" value="F:glutaminyl-tRNA synthase (glutamine-hydrolyzing) activity"/>
    <property type="evidence" value="ECO:0007669"/>
    <property type="project" value="UniProtKB-UniRule"/>
</dbReference>
<dbReference type="GO" id="GO:0006412">
    <property type="term" value="P:translation"/>
    <property type="evidence" value="ECO:0007669"/>
    <property type="project" value="UniProtKB-UniRule"/>
</dbReference>
<comment type="function">
    <text evidence="1">Allows the formation of correctly charged Asn-tRNA(Asn) or Gln-tRNA(Gln) through the transamidation of misacylated Asp-tRNA(Asn) or Glu-tRNA(Gln) in organisms which lack either or both of asparaginyl-tRNA or glutaminyl-tRNA synthetases. The reaction takes place in the presence of glutamine and ATP through an activated phospho-Asp-tRNA(Asn) or phospho-Glu-tRNA(Gln).</text>
</comment>
<gene>
    <name evidence="1" type="primary">gatC</name>
    <name evidence="2" type="ORF">JT25_013830</name>
</gene>
<dbReference type="AlphaFoldDB" id="A0A126T652"/>
<comment type="subunit">
    <text evidence="1">Heterotrimer of A, B and C subunits.</text>
</comment>
<protein>
    <recommendedName>
        <fullName evidence="1">Aspartyl/glutamyl-tRNA(Asn/Gln) amidotransferase subunit C</fullName>
        <shortName evidence="1">Asp/Glu-ADT subunit C</shortName>
        <ecNumber evidence="1">6.3.5.-</ecNumber>
    </recommendedName>
</protein>
<reference evidence="2 3" key="1">
    <citation type="journal article" date="2015" name="Environ. Microbiol.">
        <title>Methane oxidation coupled to nitrate reduction under hypoxia by the Gammaproteobacterium Methylomonas denitrificans, sp. nov. type strain FJG1.</title>
        <authorList>
            <person name="Kits K.D."/>
            <person name="Klotz M.G."/>
            <person name="Stein L.Y."/>
        </authorList>
    </citation>
    <scope>NUCLEOTIDE SEQUENCE [LARGE SCALE GENOMIC DNA]</scope>
    <source>
        <strain evidence="2 3">FJG1</strain>
    </source>
</reference>
<dbReference type="KEGG" id="mdn:JT25_013830"/>
<dbReference type="EMBL" id="CP014476">
    <property type="protein sequence ID" value="AMK77548.1"/>
    <property type="molecule type" value="Genomic_DNA"/>
</dbReference>
<comment type="similarity">
    <text evidence="1">Belongs to the GatC family.</text>
</comment>
<dbReference type="GO" id="GO:0006450">
    <property type="term" value="P:regulation of translational fidelity"/>
    <property type="evidence" value="ECO:0007669"/>
    <property type="project" value="InterPro"/>
</dbReference>
<dbReference type="EC" id="6.3.5.-" evidence="1"/>
<comment type="catalytic activity">
    <reaction evidence="1">
        <text>L-aspartyl-tRNA(Asn) + L-glutamine + ATP + H2O = L-asparaginyl-tRNA(Asn) + L-glutamate + ADP + phosphate + 2 H(+)</text>
        <dbReference type="Rhea" id="RHEA:14513"/>
        <dbReference type="Rhea" id="RHEA-COMP:9674"/>
        <dbReference type="Rhea" id="RHEA-COMP:9677"/>
        <dbReference type="ChEBI" id="CHEBI:15377"/>
        <dbReference type="ChEBI" id="CHEBI:15378"/>
        <dbReference type="ChEBI" id="CHEBI:29985"/>
        <dbReference type="ChEBI" id="CHEBI:30616"/>
        <dbReference type="ChEBI" id="CHEBI:43474"/>
        <dbReference type="ChEBI" id="CHEBI:58359"/>
        <dbReference type="ChEBI" id="CHEBI:78515"/>
        <dbReference type="ChEBI" id="CHEBI:78516"/>
        <dbReference type="ChEBI" id="CHEBI:456216"/>
    </reaction>
</comment>
<organism evidence="2 3">
    <name type="scientific">Methylomonas denitrificans</name>
    <dbReference type="NCBI Taxonomy" id="1538553"/>
    <lineage>
        <taxon>Bacteria</taxon>
        <taxon>Pseudomonadati</taxon>
        <taxon>Pseudomonadota</taxon>
        <taxon>Gammaproteobacteria</taxon>
        <taxon>Methylococcales</taxon>
        <taxon>Methylococcaceae</taxon>
        <taxon>Methylomonas</taxon>
    </lineage>
</organism>
<comment type="catalytic activity">
    <reaction evidence="1">
        <text>L-glutamyl-tRNA(Gln) + L-glutamine + ATP + H2O = L-glutaminyl-tRNA(Gln) + L-glutamate + ADP + phosphate + H(+)</text>
        <dbReference type="Rhea" id="RHEA:17521"/>
        <dbReference type="Rhea" id="RHEA-COMP:9681"/>
        <dbReference type="Rhea" id="RHEA-COMP:9684"/>
        <dbReference type="ChEBI" id="CHEBI:15377"/>
        <dbReference type="ChEBI" id="CHEBI:15378"/>
        <dbReference type="ChEBI" id="CHEBI:29985"/>
        <dbReference type="ChEBI" id="CHEBI:30616"/>
        <dbReference type="ChEBI" id="CHEBI:43474"/>
        <dbReference type="ChEBI" id="CHEBI:58359"/>
        <dbReference type="ChEBI" id="CHEBI:78520"/>
        <dbReference type="ChEBI" id="CHEBI:78521"/>
        <dbReference type="ChEBI" id="CHEBI:456216"/>
    </reaction>
</comment>
<keyword evidence="1" id="KW-0067">ATP-binding</keyword>
<dbReference type="NCBIfam" id="TIGR00135">
    <property type="entry name" value="gatC"/>
    <property type="match status" value="1"/>
</dbReference>
<name>A0A126T652_9GAMM</name>
<keyword evidence="1" id="KW-0547">Nucleotide-binding</keyword>
<sequence>MSLTANDVKKIAHLARLGIAEQDVEHYAKDLSGVLELMTRMDQLNTDGVTPMAHPLDQIQRLREDAVTEIDQRDHFQTIAPQTEAGLYLVPKVID</sequence>
<dbReference type="GO" id="GO:0016740">
    <property type="term" value="F:transferase activity"/>
    <property type="evidence" value="ECO:0007669"/>
    <property type="project" value="UniProtKB-KW"/>
</dbReference>
<dbReference type="STRING" id="1538553.JT25_013830"/>
<dbReference type="PANTHER" id="PTHR15004">
    <property type="entry name" value="GLUTAMYL-TRNA(GLN) AMIDOTRANSFERASE SUBUNIT C, MITOCHONDRIAL"/>
    <property type="match status" value="1"/>
</dbReference>
<keyword evidence="1" id="KW-0436">Ligase</keyword>
<keyword evidence="2" id="KW-0808">Transferase</keyword>